<evidence type="ECO:0000256" key="4">
    <source>
        <dbReference type="ARBA" id="ARBA00022989"/>
    </source>
</evidence>
<evidence type="ECO:0000256" key="3">
    <source>
        <dbReference type="ARBA" id="ARBA00022824"/>
    </source>
</evidence>
<keyword evidence="5" id="KW-0472">Membrane</keyword>
<feature type="region of interest" description="Disordered" evidence="6">
    <location>
        <begin position="388"/>
        <end position="420"/>
    </location>
</feature>
<reference evidence="8" key="1">
    <citation type="journal article" date="2017" name="Nature">
        <title>The genome of Chenopodium quinoa.</title>
        <authorList>
            <person name="Jarvis D.E."/>
            <person name="Ho Y.S."/>
            <person name="Lightfoot D.J."/>
            <person name="Schmoeckel S.M."/>
            <person name="Li B."/>
            <person name="Borm T.J.A."/>
            <person name="Ohyanagi H."/>
            <person name="Mineta K."/>
            <person name="Michell C.T."/>
            <person name="Saber N."/>
            <person name="Kharbatia N.M."/>
            <person name="Rupper R.R."/>
            <person name="Sharp A.R."/>
            <person name="Dally N."/>
            <person name="Boughton B.A."/>
            <person name="Woo Y.H."/>
            <person name="Gao G."/>
            <person name="Schijlen E.G.W.M."/>
            <person name="Guo X."/>
            <person name="Momin A.A."/>
            <person name="Negrao S."/>
            <person name="Al-Babili S."/>
            <person name="Gehring C."/>
            <person name="Roessner U."/>
            <person name="Jung C."/>
            <person name="Murphy K."/>
            <person name="Arold S.T."/>
            <person name="Gojobori T."/>
            <person name="van der Linden C.G."/>
            <person name="van Loo E.N."/>
            <person name="Jellen E.N."/>
            <person name="Maughan P.J."/>
            <person name="Tester M."/>
        </authorList>
    </citation>
    <scope>NUCLEOTIDE SEQUENCE [LARGE SCALE GENOMIC DNA]</scope>
    <source>
        <strain evidence="8">cv. PI 614886</strain>
    </source>
</reference>
<name>A0A803N1P0_CHEQI</name>
<accession>A0A803N1P0</accession>
<evidence type="ECO:0000256" key="2">
    <source>
        <dbReference type="ARBA" id="ARBA00022692"/>
    </source>
</evidence>
<evidence type="ECO:0000256" key="1">
    <source>
        <dbReference type="ARBA" id="ARBA00004477"/>
    </source>
</evidence>
<dbReference type="InterPro" id="IPR003388">
    <property type="entry name" value="Reticulon"/>
</dbReference>
<dbReference type="Gramene" id="AUR62038980-RA">
    <property type="protein sequence ID" value="AUR62038980-RA:cds"/>
    <property type="gene ID" value="AUR62038980"/>
</dbReference>
<feature type="region of interest" description="Disordered" evidence="6">
    <location>
        <begin position="1"/>
        <end position="128"/>
    </location>
</feature>
<dbReference type="Pfam" id="PF02453">
    <property type="entry name" value="Reticulon"/>
    <property type="match status" value="1"/>
</dbReference>
<dbReference type="OMA" id="CYHESIN"/>
<comment type="subcellular location">
    <subcellularLocation>
        <location evidence="1">Endoplasmic reticulum membrane</location>
        <topology evidence="1">Multi-pass membrane protein</topology>
    </subcellularLocation>
</comment>
<keyword evidence="3" id="KW-0256">Endoplasmic reticulum</keyword>
<evidence type="ECO:0000313" key="9">
    <source>
        <dbReference type="Proteomes" id="UP000596660"/>
    </source>
</evidence>
<evidence type="ECO:0000259" key="7">
    <source>
        <dbReference type="Pfam" id="PF02453"/>
    </source>
</evidence>
<dbReference type="Proteomes" id="UP000596660">
    <property type="component" value="Unplaced"/>
</dbReference>
<keyword evidence="2" id="KW-0812">Transmembrane</keyword>
<protein>
    <recommendedName>
        <fullName evidence="7">Reticulon domain-containing protein</fullName>
    </recommendedName>
</protein>
<dbReference type="InterPro" id="IPR044647">
    <property type="entry name" value="RTNLB17/18/21"/>
</dbReference>
<dbReference type="GO" id="GO:0005789">
    <property type="term" value="C:endoplasmic reticulum membrane"/>
    <property type="evidence" value="ECO:0007669"/>
    <property type="project" value="UniProtKB-SubCell"/>
</dbReference>
<evidence type="ECO:0000256" key="6">
    <source>
        <dbReference type="SAM" id="MobiDB-lite"/>
    </source>
</evidence>
<organism evidence="8 9">
    <name type="scientific">Chenopodium quinoa</name>
    <name type="common">Quinoa</name>
    <dbReference type="NCBI Taxonomy" id="63459"/>
    <lineage>
        <taxon>Eukaryota</taxon>
        <taxon>Viridiplantae</taxon>
        <taxon>Streptophyta</taxon>
        <taxon>Embryophyta</taxon>
        <taxon>Tracheophyta</taxon>
        <taxon>Spermatophyta</taxon>
        <taxon>Magnoliopsida</taxon>
        <taxon>eudicotyledons</taxon>
        <taxon>Gunneridae</taxon>
        <taxon>Pentapetalae</taxon>
        <taxon>Caryophyllales</taxon>
        <taxon>Chenopodiaceae</taxon>
        <taxon>Chenopodioideae</taxon>
        <taxon>Atripliceae</taxon>
        <taxon>Chenopodium</taxon>
    </lineage>
</organism>
<dbReference type="PANTHER" id="PTHR46626">
    <property type="entry name" value="RETICULON-LIKE PROTEIN B17"/>
    <property type="match status" value="1"/>
</dbReference>
<dbReference type="EnsemblPlants" id="AUR62038980-RA">
    <property type="protein sequence ID" value="AUR62038980-RA:cds"/>
    <property type="gene ID" value="AUR62038980"/>
</dbReference>
<dbReference type="AlphaFoldDB" id="A0A803N1P0"/>
<feature type="compositionally biased region" description="Basic and acidic residues" evidence="6">
    <location>
        <begin position="96"/>
        <end position="109"/>
    </location>
</feature>
<feature type="compositionally biased region" description="Low complexity" evidence="6">
    <location>
        <begin position="50"/>
        <end position="89"/>
    </location>
</feature>
<sequence length="420" mass="47257">MESVTPPEYHKSEPTHKIKSASRLALMANNPDYGSDTDNQIPHFSVEYAPSPSSPKRQKTPSSTPSKPSINKPKNFLPLHEHLLLSPSPVRKSRTRLSDRLETADDSTEHRRRCKTRTSSNGLPACYSPRNLRRSRRKMIDTEEREIVGVDEVVKPRRRRISGKSKKEKIASLPSLTPSSNVGEECALDHLGQIIWELIVWRDVAKSTLWFGFGCLCILSSSFTKGLNISLFSVISQLGLLLLAASFTTNSLHQRESTPRNVEVSLKEDDILRVIRVLLPALNLVISKTRELFSGEPSMTLKVALLLLVGSAYGHLLTLWRLCALAEQCKSRVLEAWRACNHKKIVAASAVTAFWSLSSVKTRIIAAFIALVILRYYRQLSETKFEELSPTEQEVEPEKRAVIDEEEKEPEKALVVADRK</sequence>
<proteinExistence type="predicted"/>
<reference evidence="8" key="2">
    <citation type="submission" date="2021-03" db="UniProtKB">
        <authorList>
            <consortium name="EnsemblPlants"/>
        </authorList>
    </citation>
    <scope>IDENTIFICATION</scope>
</reference>
<evidence type="ECO:0000256" key="5">
    <source>
        <dbReference type="ARBA" id="ARBA00023136"/>
    </source>
</evidence>
<feature type="domain" description="Reticulon" evidence="7">
    <location>
        <begin position="197"/>
        <end position="326"/>
    </location>
</feature>
<keyword evidence="9" id="KW-1185">Reference proteome</keyword>
<feature type="compositionally biased region" description="Basic and acidic residues" evidence="6">
    <location>
        <begin position="396"/>
        <end position="420"/>
    </location>
</feature>
<keyword evidence="4" id="KW-1133">Transmembrane helix</keyword>
<evidence type="ECO:0000313" key="8">
    <source>
        <dbReference type="EnsemblPlants" id="AUR62038980-RA:cds"/>
    </source>
</evidence>
<dbReference type="PANTHER" id="PTHR46626:SF2">
    <property type="entry name" value="RETICULON-LIKE PROTEIN B17"/>
    <property type="match status" value="1"/>
</dbReference>